<feature type="region of interest" description="Disordered" evidence="1">
    <location>
        <begin position="42"/>
        <end position="106"/>
    </location>
</feature>
<dbReference type="EMBL" id="JAPEVG010000388">
    <property type="protein sequence ID" value="KAJ8463509.1"/>
    <property type="molecule type" value="Genomic_DNA"/>
</dbReference>
<feature type="compositionally biased region" description="Low complexity" evidence="1">
    <location>
        <begin position="1"/>
        <end position="15"/>
    </location>
</feature>
<protein>
    <submittedName>
        <fullName evidence="2">Uncharacterized protein</fullName>
    </submittedName>
</protein>
<sequence length="234" mass="24875">MPEAAASPHTPAASPRGSPPDSRPVSATLVCTQLLPPPLSICPCRPHGSTSSHASPGHTPTPRSTHAFTAQRTPTNSARAFQKPPRHPPVPSRQPRSSPGLASTDQAVCIPPPLVPTFHASQSPWAPAQCVTSALLPLLTSDIVLSQHRNIALGPSSLRPMARVIRRSQVPCLRARRLTLHNLPCRSHQQQQRALGTRFSSSEAASATPARSPLSYRSDGATTNRRHAVHVAAT</sequence>
<evidence type="ECO:0000313" key="3">
    <source>
        <dbReference type="Proteomes" id="UP001215151"/>
    </source>
</evidence>
<feature type="region of interest" description="Disordered" evidence="1">
    <location>
        <begin position="191"/>
        <end position="234"/>
    </location>
</feature>
<proteinExistence type="predicted"/>
<gene>
    <name evidence="2" type="ORF">ONZ51_g10202</name>
</gene>
<feature type="compositionally biased region" description="Polar residues" evidence="1">
    <location>
        <begin position="61"/>
        <end position="79"/>
    </location>
</feature>
<evidence type="ECO:0000256" key="1">
    <source>
        <dbReference type="SAM" id="MobiDB-lite"/>
    </source>
</evidence>
<keyword evidence="3" id="KW-1185">Reference proteome</keyword>
<reference evidence="2" key="1">
    <citation type="submission" date="2022-11" db="EMBL/GenBank/DDBJ databases">
        <title>Genome Sequence of Cubamyces cubensis.</title>
        <authorList>
            <person name="Buettner E."/>
        </authorList>
    </citation>
    <scope>NUCLEOTIDE SEQUENCE</scope>
    <source>
        <strain evidence="2">MPL-01</strain>
    </source>
</reference>
<comment type="caution">
    <text evidence="2">The sequence shown here is derived from an EMBL/GenBank/DDBJ whole genome shotgun (WGS) entry which is preliminary data.</text>
</comment>
<accession>A0AAD7TKB0</accession>
<dbReference type="AlphaFoldDB" id="A0AAD7TKB0"/>
<feature type="region of interest" description="Disordered" evidence="1">
    <location>
        <begin position="1"/>
        <end position="30"/>
    </location>
</feature>
<evidence type="ECO:0000313" key="2">
    <source>
        <dbReference type="EMBL" id="KAJ8463509.1"/>
    </source>
</evidence>
<organism evidence="2 3">
    <name type="scientific">Trametes cubensis</name>
    <dbReference type="NCBI Taxonomy" id="1111947"/>
    <lineage>
        <taxon>Eukaryota</taxon>
        <taxon>Fungi</taxon>
        <taxon>Dikarya</taxon>
        <taxon>Basidiomycota</taxon>
        <taxon>Agaricomycotina</taxon>
        <taxon>Agaricomycetes</taxon>
        <taxon>Polyporales</taxon>
        <taxon>Polyporaceae</taxon>
        <taxon>Trametes</taxon>
    </lineage>
</organism>
<dbReference type="Proteomes" id="UP001215151">
    <property type="component" value="Unassembled WGS sequence"/>
</dbReference>
<feature type="compositionally biased region" description="Polar residues" evidence="1">
    <location>
        <begin position="191"/>
        <end position="205"/>
    </location>
</feature>
<name>A0AAD7TKB0_9APHY</name>
<feature type="compositionally biased region" description="Basic residues" evidence="1">
    <location>
        <begin position="224"/>
        <end position="234"/>
    </location>
</feature>